<gene>
    <name evidence="10" type="ORF">NMOB1V02_LOCUS7120</name>
</gene>
<evidence type="ECO:0000256" key="4">
    <source>
        <dbReference type="ARBA" id="ARBA00022692"/>
    </source>
</evidence>
<dbReference type="AlphaFoldDB" id="A0A7R9GEC4"/>
<dbReference type="GO" id="GO:0008519">
    <property type="term" value="F:ammonium channel activity"/>
    <property type="evidence" value="ECO:0007669"/>
    <property type="project" value="InterPro"/>
</dbReference>
<evidence type="ECO:0000256" key="5">
    <source>
        <dbReference type="ARBA" id="ARBA00022989"/>
    </source>
</evidence>
<organism evidence="10">
    <name type="scientific">Notodromas monacha</name>
    <dbReference type="NCBI Taxonomy" id="399045"/>
    <lineage>
        <taxon>Eukaryota</taxon>
        <taxon>Metazoa</taxon>
        <taxon>Ecdysozoa</taxon>
        <taxon>Arthropoda</taxon>
        <taxon>Crustacea</taxon>
        <taxon>Oligostraca</taxon>
        <taxon>Ostracoda</taxon>
        <taxon>Podocopa</taxon>
        <taxon>Podocopida</taxon>
        <taxon>Cypridocopina</taxon>
        <taxon>Cypridoidea</taxon>
        <taxon>Cyprididae</taxon>
        <taxon>Notodromas</taxon>
    </lineage>
</organism>
<feature type="transmembrane region" description="Helical" evidence="8">
    <location>
        <begin position="118"/>
        <end position="138"/>
    </location>
</feature>
<feature type="domain" description="Ammonium transporter AmtB-like" evidence="9">
    <location>
        <begin position="123"/>
        <end position="273"/>
    </location>
</feature>
<evidence type="ECO:0000256" key="6">
    <source>
        <dbReference type="ARBA" id="ARBA00023136"/>
    </source>
</evidence>
<feature type="transmembrane region" description="Helical" evidence="8">
    <location>
        <begin position="189"/>
        <end position="207"/>
    </location>
</feature>
<comment type="subcellular location">
    <subcellularLocation>
        <location evidence="1">Membrane</location>
        <topology evidence="1">Multi-pass membrane protein</topology>
    </subcellularLocation>
</comment>
<feature type="transmembrane region" description="Helical" evidence="8">
    <location>
        <begin position="567"/>
        <end position="591"/>
    </location>
</feature>
<dbReference type="GO" id="GO:0097272">
    <property type="term" value="P:ammonium homeostasis"/>
    <property type="evidence" value="ECO:0007669"/>
    <property type="project" value="TreeGrafter"/>
</dbReference>
<dbReference type="OrthoDB" id="534912at2759"/>
<accession>A0A7R9GEC4</accession>
<dbReference type="PANTHER" id="PTHR11730:SF6">
    <property type="entry name" value="AMMONIUM TRANSPORTER"/>
    <property type="match status" value="1"/>
</dbReference>
<evidence type="ECO:0000313" key="11">
    <source>
        <dbReference type="Proteomes" id="UP000678499"/>
    </source>
</evidence>
<keyword evidence="5 8" id="KW-1133">Transmembrane helix</keyword>
<dbReference type="InterPro" id="IPR024041">
    <property type="entry name" value="NH4_transpt_AmtB-like_dom"/>
</dbReference>
<dbReference type="PANTHER" id="PTHR11730">
    <property type="entry name" value="AMMONIUM TRANSPORTER"/>
    <property type="match status" value="1"/>
</dbReference>
<feature type="transmembrane region" description="Helical" evidence="8">
    <location>
        <begin position="456"/>
        <end position="481"/>
    </location>
</feature>
<feature type="domain" description="Ammonium transporter AmtB-like" evidence="9">
    <location>
        <begin position="321"/>
        <end position="477"/>
    </location>
</feature>
<feature type="transmembrane region" description="Helical" evidence="8">
    <location>
        <begin position="501"/>
        <end position="520"/>
    </location>
</feature>
<feature type="transmembrane region" description="Helical" evidence="8">
    <location>
        <begin position="158"/>
        <end position="177"/>
    </location>
</feature>
<keyword evidence="7" id="KW-0924">Ammonia transport</keyword>
<feature type="transmembrane region" description="Helical" evidence="8">
    <location>
        <begin position="213"/>
        <end position="232"/>
    </location>
</feature>
<keyword evidence="4 8" id="KW-0812">Transmembrane</keyword>
<dbReference type="EMBL" id="OA883679">
    <property type="protein sequence ID" value="CAD7279447.1"/>
    <property type="molecule type" value="Genomic_DNA"/>
</dbReference>
<feature type="domain" description="Ammonium transporter AmtB-like" evidence="9">
    <location>
        <begin position="43"/>
        <end position="122"/>
    </location>
</feature>
<dbReference type="Gene3D" id="1.10.3430.10">
    <property type="entry name" value="Ammonium transporter AmtB like domains"/>
    <property type="match status" value="3"/>
</dbReference>
<protein>
    <recommendedName>
        <fullName evidence="9">Ammonium transporter AmtB-like domain-containing protein</fullName>
    </recommendedName>
</protein>
<dbReference type="EMBL" id="CAJPEX010001642">
    <property type="protein sequence ID" value="CAG0919599.1"/>
    <property type="molecule type" value="Genomic_DNA"/>
</dbReference>
<keyword evidence="6 8" id="KW-0472">Membrane</keyword>
<keyword evidence="3" id="KW-0813">Transport</keyword>
<dbReference type="PROSITE" id="PS01219">
    <property type="entry name" value="AMMONIUM_TRANSP"/>
    <property type="match status" value="1"/>
</dbReference>
<sequence length="664" mass="70122">MQTGFAFLEAGAVRSKNTTNILLKNLLDTCEYCIATGQRYSIAIRRGISYIIGGLSYWLIGYGIAYGTGSPFIGLNKFGTTGLLPDEYARWFFQFVFAATSATIISGSVAERCSFFGYFAYALAALGGFILLFGFLAFNGASQGSISSPGDGAKVSLAVTNTILSGCSAGLATLLLHRLGIFAAKGEKTHWSFLVTLNGALTGMVSICAGCNVYATWAAVIVGCGAAVVFLASKRATELTTVIDDPLDAAAVHLGGGAWGMIACGLLSKDGLMAGNPKLHRKVLWPLSILKWRCNSVIKQYPINFKRTKTNHASQGSIQEYPACAHWAWSEDGWLHVTEFHDFAGSSIVHVTGGSAALIACILLGPRIGRVDPETGKLKAIRGHSVPLAALGGFILLFGFLAFNGASQGSISSPGDGAKVSLAVTNTILSGCSAGLATLLLHRLGIFAAKGEKTHWSFLVTLNGALTGMVCFCSFKVYRVLFYCIIASSVQVSICAGCNVYATWAAVLVGCGAAVVFLAAKRATELTTVIDDPLDAAAVHLGGGAWGMIACGLLSKDGLMAGNPKILAWNAAGTLAIAVWSFVLTGLLCGIMKYTHLLRIGEEEEIKGLDVAKHEEPAYPVESWLEDQYIKHDSILPLGGASMLKGGVDYSDLFVYLWSLELNS</sequence>
<evidence type="ECO:0000256" key="2">
    <source>
        <dbReference type="ARBA" id="ARBA00005887"/>
    </source>
</evidence>
<feature type="transmembrane region" description="Helical" evidence="8">
    <location>
        <begin position="88"/>
        <end position="106"/>
    </location>
</feature>
<name>A0A7R9GEC4_9CRUS</name>
<evidence type="ECO:0000259" key="9">
    <source>
        <dbReference type="Pfam" id="PF00909"/>
    </source>
</evidence>
<evidence type="ECO:0000313" key="10">
    <source>
        <dbReference type="EMBL" id="CAD7279447.1"/>
    </source>
</evidence>
<evidence type="ECO:0000256" key="3">
    <source>
        <dbReference type="ARBA" id="ARBA00022448"/>
    </source>
</evidence>
<reference evidence="10" key="1">
    <citation type="submission" date="2020-11" db="EMBL/GenBank/DDBJ databases">
        <authorList>
            <person name="Tran Van P."/>
        </authorList>
    </citation>
    <scope>NUCLEOTIDE SEQUENCE</scope>
</reference>
<feature type="transmembrane region" description="Helical" evidence="8">
    <location>
        <begin position="48"/>
        <end position="68"/>
    </location>
</feature>
<evidence type="ECO:0000256" key="7">
    <source>
        <dbReference type="ARBA" id="ARBA00023177"/>
    </source>
</evidence>
<dbReference type="InterPro" id="IPR018047">
    <property type="entry name" value="Ammonium_transpt_CS"/>
</dbReference>
<dbReference type="SUPFAM" id="SSF111352">
    <property type="entry name" value="Ammonium transporter"/>
    <property type="match status" value="2"/>
</dbReference>
<keyword evidence="11" id="KW-1185">Reference proteome</keyword>
<dbReference type="GO" id="GO:0005886">
    <property type="term" value="C:plasma membrane"/>
    <property type="evidence" value="ECO:0007669"/>
    <property type="project" value="TreeGrafter"/>
</dbReference>
<evidence type="ECO:0000256" key="8">
    <source>
        <dbReference type="SAM" id="Phobius"/>
    </source>
</evidence>
<dbReference type="Pfam" id="PF00909">
    <property type="entry name" value="Ammonium_transp"/>
    <property type="match status" value="4"/>
</dbReference>
<proteinExistence type="inferred from homology"/>
<dbReference type="Proteomes" id="UP000678499">
    <property type="component" value="Unassembled WGS sequence"/>
</dbReference>
<feature type="transmembrane region" description="Helical" evidence="8">
    <location>
        <begin position="532"/>
        <end position="555"/>
    </location>
</feature>
<feature type="transmembrane region" description="Helical" evidence="8">
    <location>
        <begin position="423"/>
        <end position="444"/>
    </location>
</feature>
<feature type="domain" description="Ammonium transporter AmtB-like" evidence="9">
    <location>
        <begin position="492"/>
        <end position="619"/>
    </location>
</feature>
<comment type="similarity">
    <text evidence="2">Belongs to the ammonia transporter channel (TC 1.A.11.2) family.</text>
</comment>
<dbReference type="InterPro" id="IPR029020">
    <property type="entry name" value="Ammonium/urea_transptr"/>
</dbReference>
<feature type="transmembrane region" description="Helical" evidence="8">
    <location>
        <begin position="386"/>
        <end position="403"/>
    </location>
</feature>
<evidence type="ECO:0000256" key="1">
    <source>
        <dbReference type="ARBA" id="ARBA00004141"/>
    </source>
</evidence>